<dbReference type="OrthoDB" id="372721at2157"/>
<dbReference type="RefSeq" id="WP_021794333.1">
    <property type="nucleotide sequence ID" value="NZ_LT671858.1"/>
</dbReference>
<dbReference type="Proteomes" id="UP000195607">
    <property type="component" value="Chromosome I"/>
</dbReference>
<evidence type="ECO:0000313" key="5">
    <source>
        <dbReference type="Proteomes" id="UP000195607"/>
    </source>
</evidence>
<keyword evidence="4" id="KW-1185">Reference proteome</keyword>
<dbReference type="EMBL" id="LT671858">
    <property type="protein sequence ID" value="SIM34034.1"/>
    <property type="molecule type" value="Genomic_DNA"/>
</dbReference>
<evidence type="ECO:0000313" key="2">
    <source>
        <dbReference type="EMBL" id="SJK84042.1"/>
    </source>
</evidence>
<gene>
    <name evidence="2" type="ORF">CPM_0147</name>
    <name evidence="3" type="ORF">CPM_0673</name>
    <name evidence="1" type="ORF">CSP5_0180</name>
</gene>
<sequence length="95" mass="11200">MSEIMEMEAVNVNELRELKKRARNAEYGHNPVLSVMAMQQNMYREFRQELAQIKYEHPNSAVIGRKSGSRVEIEYRLFRKPKIRIDEGGEEIAIF</sequence>
<dbReference type="EMBL" id="LT719092">
    <property type="protein sequence ID" value="SJK84042.1"/>
    <property type="molecule type" value="Genomic_DNA"/>
</dbReference>
<dbReference type="KEGG" id="cdiv:CPM_0147"/>
<dbReference type="STRING" id="1673428.CPM_0147"/>
<dbReference type="Proteomes" id="UP000187822">
    <property type="component" value="Chromosome I"/>
</dbReference>
<evidence type="ECO:0000313" key="1">
    <source>
        <dbReference type="EMBL" id="SIM34034.1"/>
    </source>
</evidence>
<protein>
    <submittedName>
        <fullName evidence="1">Uncharacterized protein</fullName>
    </submittedName>
</protein>
<dbReference type="EMBL" id="LT719092">
    <property type="protein sequence ID" value="SJK84535.1"/>
    <property type="molecule type" value="Genomic_DNA"/>
</dbReference>
<reference evidence="1 5" key="1">
    <citation type="submission" date="2016-04" db="EMBL/GenBank/DDBJ databases">
        <authorList>
            <person name="Evans L.H."/>
            <person name="Alamgir A."/>
            <person name="Owens N."/>
            <person name="Weber N.D."/>
            <person name="Virtaneva K."/>
            <person name="Barbian K."/>
            <person name="Babar A."/>
            <person name="Rosenke K."/>
        </authorList>
    </citation>
    <scope>NUCLEOTIDE SEQUENCE [LARGE SCALE GENOMIC DNA]</scope>
    <source>
        <strain evidence="1">S5</strain>
        <strain evidence="5">S5(T) (JCM 30642 \VKM B-2941)</strain>
    </source>
</reference>
<dbReference type="KEGG" id="cdiv:CPM_0673"/>
<evidence type="ECO:0000313" key="3">
    <source>
        <dbReference type="EMBL" id="SJK84535.1"/>
    </source>
</evidence>
<reference evidence="4" key="2">
    <citation type="submission" date="2016-06" db="EMBL/GenBank/DDBJ databases">
        <authorList>
            <person name="Toshchakov V.S."/>
        </authorList>
    </citation>
    <scope>NUCLEOTIDE SEQUENCE [LARGE SCALE GENOMIC DNA]</scope>
    <source>
        <strain>PM4 (JCM 30641</strain>
        <strain evidence="4">\VKM B-2940)</strain>
    </source>
</reference>
<accession>A0A1N5SDE1</accession>
<organism evidence="1 5">
    <name type="scientific">Cuniculiplasma divulgatum</name>
    <dbReference type="NCBI Taxonomy" id="1673428"/>
    <lineage>
        <taxon>Archaea</taxon>
        <taxon>Methanobacteriati</taxon>
        <taxon>Thermoplasmatota</taxon>
        <taxon>Thermoplasmata</taxon>
        <taxon>Thermoplasmatales</taxon>
        <taxon>Cuniculiplasmataceae</taxon>
        <taxon>Cuniculiplasma</taxon>
    </lineage>
</organism>
<dbReference type="GeneID" id="41587486"/>
<name>A0A1N5SDE1_9ARCH</name>
<dbReference type="AlphaFoldDB" id="A0A1N5SDE1"/>
<reference evidence="2" key="3">
    <citation type="submission" date="2016-06" db="EMBL/GenBank/DDBJ databases">
        <authorList>
            <person name="Olsen C.W."/>
            <person name="Carey S."/>
            <person name="Hinshaw L."/>
            <person name="Karasin A.I."/>
        </authorList>
    </citation>
    <scope>NUCLEOTIDE SEQUENCE [LARGE SCALE GENOMIC DNA]</scope>
    <source>
        <strain evidence="2">PM4</strain>
    </source>
</reference>
<proteinExistence type="predicted"/>
<evidence type="ECO:0000313" key="4">
    <source>
        <dbReference type="Proteomes" id="UP000187822"/>
    </source>
</evidence>